<keyword evidence="7" id="KW-0436">Ligase</keyword>
<dbReference type="Pfam" id="PF04932">
    <property type="entry name" value="Wzy_C"/>
    <property type="match status" value="1"/>
</dbReference>
<protein>
    <submittedName>
        <fullName evidence="7">O-antigen ligase family protein</fullName>
    </submittedName>
</protein>
<evidence type="ECO:0000256" key="4">
    <source>
        <dbReference type="ARBA" id="ARBA00023136"/>
    </source>
</evidence>
<evidence type="ECO:0000313" key="7">
    <source>
        <dbReference type="EMBL" id="QNP50555.1"/>
    </source>
</evidence>
<keyword evidence="3 5" id="KW-1133">Transmembrane helix</keyword>
<evidence type="ECO:0000256" key="1">
    <source>
        <dbReference type="ARBA" id="ARBA00004141"/>
    </source>
</evidence>
<feature type="transmembrane region" description="Helical" evidence="5">
    <location>
        <begin position="215"/>
        <end position="234"/>
    </location>
</feature>
<evidence type="ECO:0000313" key="8">
    <source>
        <dbReference type="Proteomes" id="UP000516028"/>
    </source>
</evidence>
<name>A0A7H0GQI9_9BURK</name>
<evidence type="ECO:0000256" key="3">
    <source>
        <dbReference type="ARBA" id="ARBA00022989"/>
    </source>
</evidence>
<feature type="domain" description="O-antigen ligase-related" evidence="6">
    <location>
        <begin position="32"/>
        <end position="168"/>
    </location>
</feature>
<evidence type="ECO:0000259" key="6">
    <source>
        <dbReference type="Pfam" id="PF04932"/>
    </source>
</evidence>
<sequence>MRWAIFFDISALVVYYFLSPSVGGIEKNISWFVVVFLWALTIASGTRGTWMAMAVVMGCAFFMGAMGRKWFFLQFLGSLSGMLLYKVFVWGISSMGFEVLHLAGDRISATMSSRGVLWGQAILMMQKKPILGFGPMHFANIPNSYAAHPHQSLLQWVSEWGVPSAILMAMMVIFSIYSMVKHSKILIKENDPNAPLYFCLSTALFSSLVQSQVDGVFVIPYTQFWIVLILGWLISVHFQTVGGKNNQSKYFKIHVFWIHGILFAVVLMLFSVFIYEAPRTYAGYNLLLESGMKRYEPRFWLHGVIGQSGK</sequence>
<keyword evidence="8" id="KW-1185">Reference proteome</keyword>
<organism evidence="7 8">
    <name type="scientific">Diaphorobacter aerolatus</name>
    <dbReference type="NCBI Taxonomy" id="1288495"/>
    <lineage>
        <taxon>Bacteria</taxon>
        <taxon>Pseudomonadati</taxon>
        <taxon>Pseudomonadota</taxon>
        <taxon>Betaproteobacteria</taxon>
        <taxon>Burkholderiales</taxon>
        <taxon>Comamonadaceae</taxon>
        <taxon>Diaphorobacter</taxon>
    </lineage>
</organism>
<evidence type="ECO:0000256" key="2">
    <source>
        <dbReference type="ARBA" id="ARBA00022692"/>
    </source>
</evidence>
<accession>A0A7H0GQI9</accession>
<dbReference type="PANTHER" id="PTHR37422:SF13">
    <property type="entry name" value="LIPOPOLYSACCHARIDE BIOSYNTHESIS PROTEIN PA4999-RELATED"/>
    <property type="match status" value="1"/>
</dbReference>
<dbReference type="KEGG" id="daer:H9K75_14570"/>
<feature type="transmembrane region" description="Helical" evidence="5">
    <location>
        <begin position="255"/>
        <end position="275"/>
    </location>
</feature>
<reference evidence="7 8" key="1">
    <citation type="submission" date="2020-08" db="EMBL/GenBank/DDBJ databases">
        <title>Genome sequence of Diaphorobacter aerolatus KACC 16536T.</title>
        <authorList>
            <person name="Hyun D.-W."/>
            <person name="Bae J.-W."/>
        </authorList>
    </citation>
    <scope>NUCLEOTIDE SEQUENCE [LARGE SCALE GENOMIC DNA]</scope>
    <source>
        <strain evidence="7 8">KACC 16536</strain>
    </source>
</reference>
<feature type="transmembrane region" description="Helical" evidence="5">
    <location>
        <begin position="31"/>
        <end position="63"/>
    </location>
</feature>
<evidence type="ECO:0000256" key="5">
    <source>
        <dbReference type="SAM" id="Phobius"/>
    </source>
</evidence>
<feature type="transmembrane region" description="Helical" evidence="5">
    <location>
        <begin position="70"/>
        <end position="92"/>
    </location>
</feature>
<dbReference type="AlphaFoldDB" id="A0A7H0GQI9"/>
<dbReference type="InterPro" id="IPR007016">
    <property type="entry name" value="O-antigen_ligase-rel_domated"/>
</dbReference>
<dbReference type="GO" id="GO:0016874">
    <property type="term" value="F:ligase activity"/>
    <property type="evidence" value="ECO:0007669"/>
    <property type="project" value="UniProtKB-KW"/>
</dbReference>
<feature type="transmembrane region" description="Helical" evidence="5">
    <location>
        <begin position="5"/>
        <end position="25"/>
    </location>
</feature>
<keyword evidence="2 5" id="KW-0812">Transmembrane</keyword>
<dbReference type="Proteomes" id="UP000516028">
    <property type="component" value="Chromosome"/>
</dbReference>
<dbReference type="GO" id="GO:0016020">
    <property type="term" value="C:membrane"/>
    <property type="evidence" value="ECO:0007669"/>
    <property type="project" value="UniProtKB-SubCell"/>
</dbReference>
<gene>
    <name evidence="7" type="ORF">H9K75_14570</name>
</gene>
<feature type="transmembrane region" description="Helical" evidence="5">
    <location>
        <begin position="160"/>
        <end position="180"/>
    </location>
</feature>
<proteinExistence type="predicted"/>
<comment type="subcellular location">
    <subcellularLocation>
        <location evidence="1">Membrane</location>
        <topology evidence="1">Multi-pass membrane protein</topology>
    </subcellularLocation>
</comment>
<dbReference type="EMBL" id="CP060783">
    <property type="protein sequence ID" value="QNP50555.1"/>
    <property type="molecule type" value="Genomic_DNA"/>
</dbReference>
<dbReference type="InterPro" id="IPR051533">
    <property type="entry name" value="WaaL-like"/>
</dbReference>
<dbReference type="PANTHER" id="PTHR37422">
    <property type="entry name" value="TEICHURONIC ACID BIOSYNTHESIS PROTEIN TUAE"/>
    <property type="match status" value="1"/>
</dbReference>
<keyword evidence="4 5" id="KW-0472">Membrane</keyword>